<evidence type="ECO:0008006" key="4">
    <source>
        <dbReference type="Google" id="ProtNLM"/>
    </source>
</evidence>
<sequence length="253" mass="27804">MRTPTALSRLFALALLAAAALPAGSQAASIETEPGTPDAVEVNGKRSSVMPYETWARTVRPIHELSHGHIRQGMRLFSRDKTTPLRVSVYDEDKDVAITPAIGELYVVPHDLPVDVKQADLTVNRADGAWGVGNFALVPQLGGSASDMGWVRQVLRDYQAVYRERFPFKWRLLSRSDASFDVCSTREDQSLKATSADGTELATVRLDSKVKEHSQTTGRTLYCASIKADAGWDDQVRLTLPEHAVALIGFRLL</sequence>
<feature type="chain" id="PRO_5045369468" description="DUF3108 domain-containing protein" evidence="1">
    <location>
        <begin position="28"/>
        <end position="253"/>
    </location>
</feature>
<gene>
    <name evidence="2" type="ORF">QRD43_04835</name>
</gene>
<name>A0ABT7LI42_9BURK</name>
<dbReference type="Proteomes" id="UP001238603">
    <property type="component" value="Unassembled WGS sequence"/>
</dbReference>
<comment type="caution">
    <text evidence="2">The sequence shown here is derived from an EMBL/GenBank/DDBJ whole genome shotgun (WGS) entry which is preliminary data.</text>
</comment>
<dbReference type="EMBL" id="JASVDS010000001">
    <property type="protein sequence ID" value="MDL5031226.1"/>
    <property type="molecule type" value="Genomic_DNA"/>
</dbReference>
<evidence type="ECO:0000313" key="2">
    <source>
        <dbReference type="EMBL" id="MDL5031226.1"/>
    </source>
</evidence>
<organism evidence="2 3">
    <name type="scientific">Roseateles subflavus</name>
    <dbReference type="NCBI Taxonomy" id="3053353"/>
    <lineage>
        <taxon>Bacteria</taxon>
        <taxon>Pseudomonadati</taxon>
        <taxon>Pseudomonadota</taxon>
        <taxon>Betaproteobacteria</taxon>
        <taxon>Burkholderiales</taxon>
        <taxon>Sphaerotilaceae</taxon>
        <taxon>Roseateles</taxon>
    </lineage>
</organism>
<accession>A0ABT7LI42</accession>
<dbReference type="RefSeq" id="WP_285981337.1">
    <property type="nucleotide sequence ID" value="NZ_JASVDS010000001.1"/>
</dbReference>
<keyword evidence="3" id="KW-1185">Reference proteome</keyword>
<evidence type="ECO:0000256" key="1">
    <source>
        <dbReference type="SAM" id="SignalP"/>
    </source>
</evidence>
<keyword evidence="1" id="KW-0732">Signal</keyword>
<feature type="signal peptide" evidence="1">
    <location>
        <begin position="1"/>
        <end position="27"/>
    </location>
</feature>
<evidence type="ECO:0000313" key="3">
    <source>
        <dbReference type="Proteomes" id="UP001238603"/>
    </source>
</evidence>
<reference evidence="2 3" key="1">
    <citation type="submission" date="2023-06" db="EMBL/GenBank/DDBJ databases">
        <title>Pelomonas sp. APW6 16S ribosomal RNA gene genome sequencing and assembly.</title>
        <authorList>
            <person name="Woo H."/>
        </authorList>
    </citation>
    <scope>NUCLEOTIDE SEQUENCE [LARGE SCALE GENOMIC DNA]</scope>
    <source>
        <strain evidence="2 3">APW6</strain>
    </source>
</reference>
<proteinExistence type="predicted"/>
<protein>
    <recommendedName>
        <fullName evidence="4">DUF3108 domain-containing protein</fullName>
    </recommendedName>
</protein>